<evidence type="ECO:0000256" key="8">
    <source>
        <dbReference type="ARBA" id="ARBA00022989"/>
    </source>
</evidence>
<dbReference type="InterPro" id="IPR055414">
    <property type="entry name" value="LRR_R13L4/SHOC2-like"/>
</dbReference>
<dbReference type="Proteomes" id="UP000515124">
    <property type="component" value="Unplaced"/>
</dbReference>
<dbReference type="GeneID" id="110744524"/>
<evidence type="ECO:0000259" key="14">
    <source>
        <dbReference type="Pfam" id="PF08263"/>
    </source>
</evidence>
<dbReference type="InterPro" id="IPR001611">
    <property type="entry name" value="Leu-rich_rpt"/>
</dbReference>
<name>A0A6P5RBS5_PRUAV</name>
<feature type="signal peptide" evidence="13">
    <location>
        <begin position="1"/>
        <end position="23"/>
    </location>
</feature>
<evidence type="ECO:0000256" key="1">
    <source>
        <dbReference type="ARBA" id="ARBA00004251"/>
    </source>
</evidence>
<protein>
    <submittedName>
        <fullName evidence="17">Probable leucine-rich repeat receptor-like protein kinase At1g35710 isoform X1</fullName>
    </submittedName>
</protein>
<dbReference type="PANTHER" id="PTHR48063:SF81">
    <property type="entry name" value="LEUCINE-RICH REPEAT-CONTAINING N-TERMINAL PLANT-TYPE DOMAIN-CONTAINING PROTEIN"/>
    <property type="match status" value="1"/>
</dbReference>
<sequence length="792" mass="87262">MGHSSVSASIQLVSLIILSGILSLETIKLGFCSDDHNVGCIDIERKALLKLKQGLTDLSGRLSSWVGEDCCKWSGVGCNNITGRVNRLNLHNRDWFDYYGPTEHGFDGEINPSLLVLKDLEYLDLSLNLFGGVQFPSFIGSLEKLKYLNLSRTYFVGVIPPNLGNLSRLLYLDLKSSGTLETDLQWLATLSSLKYLNLGGVNLTKTTSYWLPAVNMLPSLVELYLPHCSLPMLPLTLPSINFTSLSVLDLSGNEFTSTIPPWLFNLTKLEKLDFSVNSLTGKLPDSLGHLKSLRFLNLSYNSFQGSIPKSIGNLRFSYDSHVDLTSNRFEGPLPLWSSNISLLYLRDNLFSGPIPHNIGQVMPNLKYLDISTNSLSGSIPLFLGNLSQLQFILISNNLLSGEIPYFWNNMPSLVCINLSNNSLSGEIPHFWNNMPSLGCIDLSSNSLSGTIPRSLGSLTSLKFLILSSNNFSGEVPSLKNCTNLRILDLGDNKFFGPILAFIGESMLSLKILSLRSNSFTESIPLKLCGLSALRILDFSHNNLSGNIPHCLGNLSHLKYENIDYYSLGCIKSFELVSKGRVFVYDYHSILALVTSIDLSDNKLSGEIPMGLTSLIKLRILNLSMNHLTGIIPANIGNLELIETLDLSLNKLSGSIPQSMVSLTFLNHLNMSYNNLSGKIPTGNQFQTFVDPSIYTGNAGLSGCPLPIGCQDNEETPQVPSGDGGEDDDDSKLEKLPFVISMVIGFCAGFWGVFGTLAMKRSWRHAYFHFLDKVKDAVLDFFSAIGTYLQKRS</sequence>
<evidence type="ECO:0000256" key="5">
    <source>
        <dbReference type="ARBA" id="ARBA00022692"/>
    </source>
</evidence>
<dbReference type="InterPro" id="IPR032675">
    <property type="entry name" value="LRR_dom_sf"/>
</dbReference>
<dbReference type="Pfam" id="PF00560">
    <property type="entry name" value="LRR_1"/>
    <property type="match status" value="4"/>
</dbReference>
<dbReference type="InterPro" id="IPR046956">
    <property type="entry name" value="RLP23-like"/>
</dbReference>
<dbReference type="KEGG" id="pavi:110744524"/>
<dbReference type="SMR" id="A0A6P5RBS5"/>
<dbReference type="RefSeq" id="XP_021800207.1">
    <property type="nucleotide sequence ID" value="XM_021944515.1"/>
</dbReference>
<evidence type="ECO:0000256" key="11">
    <source>
        <dbReference type="ARBA" id="ARBA00023180"/>
    </source>
</evidence>
<evidence type="ECO:0000256" key="9">
    <source>
        <dbReference type="ARBA" id="ARBA00023136"/>
    </source>
</evidence>
<evidence type="ECO:0000256" key="10">
    <source>
        <dbReference type="ARBA" id="ARBA00023170"/>
    </source>
</evidence>
<feature type="chain" id="PRO_5027575031" evidence="13">
    <location>
        <begin position="24"/>
        <end position="792"/>
    </location>
</feature>
<evidence type="ECO:0000256" key="7">
    <source>
        <dbReference type="ARBA" id="ARBA00022737"/>
    </source>
</evidence>
<organism evidence="16 17">
    <name type="scientific">Prunus avium</name>
    <name type="common">Cherry</name>
    <name type="synonym">Cerasus avium</name>
    <dbReference type="NCBI Taxonomy" id="42229"/>
    <lineage>
        <taxon>Eukaryota</taxon>
        <taxon>Viridiplantae</taxon>
        <taxon>Streptophyta</taxon>
        <taxon>Embryophyta</taxon>
        <taxon>Tracheophyta</taxon>
        <taxon>Spermatophyta</taxon>
        <taxon>Magnoliopsida</taxon>
        <taxon>eudicotyledons</taxon>
        <taxon>Gunneridae</taxon>
        <taxon>Pentapetalae</taxon>
        <taxon>rosids</taxon>
        <taxon>fabids</taxon>
        <taxon>Rosales</taxon>
        <taxon>Rosaceae</taxon>
        <taxon>Amygdaloideae</taxon>
        <taxon>Amygdaleae</taxon>
        <taxon>Prunus</taxon>
    </lineage>
</organism>
<gene>
    <name evidence="17" type="primary">LOC110744524</name>
</gene>
<evidence type="ECO:0000256" key="6">
    <source>
        <dbReference type="ARBA" id="ARBA00022729"/>
    </source>
</evidence>
<keyword evidence="6 13" id="KW-0732">Signal</keyword>
<proteinExistence type="inferred from homology"/>
<evidence type="ECO:0000256" key="4">
    <source>
        <dbReference type="ARBA" id="ARBA00022614"/>
    </source>
</evidence>
<dbReference type="Gene3D" id="3.80.10.10">
    <property type="entry name" value="Ribonuclease Inhibitor"/>
    <property type="match status" value="4"/>
</dbReference>
<evidence type="ECO:0000256" key="13">
    <source>
        <dbReference type="SAM" id="SignalP"/>
    </source>
</evidence>
<evidence type="ECO:0000256" key="12">
    <source>
        <dbReference type="SAM" id="Phobius"/>
    </source>
</evidence>
<evidence type="ECO:0000313" key="17">
    <source>
        <dbReference type="RefSeq" id="XP_021800207.1"/>
    </source>
</evidence>
<dbReference type="Pfam" id="PF08263">
    <property type="entry name" value="LRRNT_2"/>
    <property type="match status" value="1"/>
</dbReference>
<dbReference type="AlphaFoldDB" id="A0A6P5RBS5"/>
<dbReference type="FunFam" id="3.80.10.10:FF:000111">
    <property type="entry name" value="LRR receptor-like serine/threonine-protein kinase ERECTA"/>
    <property type="match status" value="1"/>
</dbReference>
<keyword evidence="5 12" id="KW-0812">Transmembrane</keyword>
<keyword evidence="16" id="KW-1185">Reference proteome</keyword>
<dbReference type="PANTHER" id="PTHR48063">
    <property type="entry name" value="LRR RECEPTOR-LIKE KINASE"/>
    <property type="match status" value="1"/>
</dbReference>
<dbReference type="InterPro" id="IPR003591">
    <property type="entry name" value="Leu-rich_rpt_typical-subtyp"/>
</dbReference>
<accession>A0A6P5RBS5</accession>
<keyword evidence="9 12" id="KW-0472">Membrane</keyword>
<feature type="domain" description="Leucine-rich repeat-containing N-terminal plant-type" evidence="14">
    <location>
        <begin position="44"/>
        <end position="79"/>
    </location>
</feature>
<keyword evidence="4" id="KW-0433">Leucine-rich repeat</keyword>
<evidence type="ECO:0000259" key="15">
    <source>
        <dbReference type="Pfam" id="PF23598"/>
    </source>
</evidence>
<keyword evidence="7" id="KW-0677">Repeat</keyword>
<dbReference type="FunFam" id="3.80.10.10:FF:000649">
    <property type="entry name" value="Leucine Rich Repeat family protein"/>
    <property type="match status" value="1"/>
</dbReference>
<dbReference type="FunFam" id="3.80.10.10:FF:000095">
    <property type="entry name" value="LRR receptor-like serine/threonine-protein kinase GSO1"/>
    <property type="match status" value="1"/>
</dbReference>
<keyword evidence="3" id="KW-1003">Cell membrane</keyword>
<evidence type="ECO:0000256" key="2">
    <source>
        <dbReference type="ARBA" id="ARBA00009592"/>
    </source>
</evidence>
<dbReference type="GO" id="GO:0005886">
    <property type="term" value="C:plasma membrane"/>
    <property type="evidence" value="ECO:0007669"/>
    <property type="project" value="UniProtKB-SubCell"/>
</dbReference>
<keyword evidence="11" id="KW-0325">Glycoprotein</keyword>
<keyword evidence="10" id="KW-0675">Receptor</keyword>
<dbReference type="SMART" id="SM00369">
    <property type="entry name" value="LRR_TYP"/>
    <property type="match status" value="8"/>
</dbReference>
<comment type="similarity">
    <text evidence="2">Belongs to the RLP family.</text>
</comment>
<dbReference type="Pfam" id="PF13516">
    <property type="entry name" value="LRR_6"/>
    <property type="match status" value="1"/>
</dbReference>
<dbReference type="SUPFAM" id="SSF52058">
    <property type="entry name" value="L domain-like"/>
    <property type="match status" value="2"/>
</dbReference>
<dbReference type="Pfam" id="PF23598">
    <property type="entry name" value="LRR_14"/>
    <property type="match status" value="1"/>
</dbReference>
<keyword evidence="8 12" id="KW-1133">Transmembrane helix</keyword>
<evidence type="ECO:0000256" key="3">
    <source>
        <dbReference type="ARBA" id="ARBA00022475"/>
    </source>
</evidence>
<evidence type="ECO:0000313" key="16">
    <source>
        <dbReference type="Proteomes" id="UP000515124"/>
    </source>
</evidence>
<comment type="subcellular location">
    <subcellularLocation>
        <location evidence="1">Cell membrane</location>
        <topology evidence="1">Single-pass type I membrane protein</topology>
    </subcellularLocation>
</comment>
<dbReference type="SUPFAM" id="SSF52047">
    <property type="entry name" value="RNI-like"/>
    <property type="match status" value="1"/>
</dbReference>
<dbReference type="Pfam" id="PF13855">
    <property type="entry name" value="LRR_8"/>
    <property type="match status" value="2"/>
</dbReference>
<dbReference type="Gramene" id="Pav_sc0003846.1_g010.1.br:mrna">
    <property type="protein sequence ID" value="Pav_sc0003846.1_g010.1.br:CDS:1"/>
    <property type="gene ID" value="Pav_sc0003846.1_g010.1.br"/>
</dbReference>
<dbReference type="InterPro" id="IPR013210">
    <property type="entry name" value="LRR_N_plant-typ"/>
</dbReference>
<reference evidence="17" key="1">
    <citation type="submission" date="2025-08" db="UniProtKB">
        <authorList>
            <consortium name="RefSeq"/>
        </authorList>
    </citation>
    <scope>IDENTIFICATION</scope>
</reference>
<feature type="transmembrane region" description="Helical" evidence="12">
    <location>
        <begin position="737"/>
        <end position="758"/>
    </location>
</feature>
<feature type="domain" description="Disease resistance R13L4/SHOC-2-like LRR" evidence="15">
    <location>
        <begin position="116"/>
        <end position="316"/>
    </location>
</feature>